<reference evidence="1 2" key="1">
    <citation type="submission" date="2015-01" db="EMBL/GenBank/DDBJ databases">
        <title>Evolution of Trichinella species and genotypes.</title>
        <authorList>
            <person name="Korhonen P.K."/>
            <person name="Edoardo P."/>
            <person name="Giuseppe L.R."/>
            <person name="Gasser R.B."/>
        </authorList>
    </citation>
    <scope>NUCLEOTIDE SEQUENCE [LARGE SCALE GENOMIC DNA]</scope>
    <source>
        <strain evidence="1">ISS417</strain>
    </source>
</reference>
<organism evidence="1 2">
    <name type="scientific">Trichinella murrelli</name>
    <dbReference type="NCBI Taxonomy" id="144512"/>
    <lineage>
        <taxon>Eukaryota</taxon>
        <taxon>Metazoa</taxon>
        <taxon>Ecdysozoa</taxon>
        <taxon>Nematoda</taxon>
        <taxon>Enoplea</taxon>
        <taxon>Dorylaimia</taxon>
        <taxon>Trichinellida</taxon>
        <taxon>Trichinellidae</taxon>
        <taxon>Trichinella</taxon>
    </lineage>
</organism>
<name>A0A0V0TEY7_9BILA</name>
<dbReference type="AlphaFoldDB" id="A0A0V0TEY7"/>
<evidence type="ECO:0000313" key="2">
    <source>
        <dbReference type="Proteomes" id="UP000055048"/>
    </source>
</evidence>
<evidence type="ECO:0000313" key="1">
    <source>
        <dbReference type="EMBL" id="KRX37592.1"/>
    </source>
</evidence>
<keyword evidence="2" id="KW-1185">Reference proteome</keyword>
<gene>
    <name evidence="1" type="ORF">T05_11604</name>
</gene>
<protein>
    <submittedName>
        <fullName evidence="1">Uncharacterized protein</fullName>
    </submittedName>
</protein>
<comment type="caution">
    <text evidence="1">The sequence shown here is derived from an EMBL/GenBank/DDBJ whole genome shotgun (WGS) entry which is preliminary data.</text>
</comment>
<dbReference type="EMBL" id="JYDJ01000303">
    <property type="protein sequence ID" value="KRX37592.1"/>
    <property type="molecule type" value="Genomic_DNA"/>
</dbReference>
<dbReference type="Proteomes" id="UP000055048">
    <property type="component" value="Unassembled WGS sequence"/>
</dbReference>
<proteinExistence type="predicted"/>
<accession>A0A0V0TEY7</accession>
<sequence length="209" mass="24134">MLTMGTDVAHLQVFMAILKVGFNRRPQQARYVHYYFSEKAMPCDGVEVNDLQSLMFFEILDLIASGCFTNAPNYRDLKHDPSIAIQFRYSNVIHCEKIEVADLQCILTFLEDMDLLSDTIRRLLCCRGKWKMLTMGTDVAHLQVFMASLKVGFNRRPQQARYVHYYFSEKAMPCDGVKVNDLQSLMFFEILDLIGELAYSDETTQLLIS</sequence>